<dbReference type="EMBL" id="UINC01100771">
    <property type="protein sequence ID" value="SVC61084.1"/>
    <property type="molecule type" value="Genomic_DNA"/>
</dbReference>
<protein>
    <recommendedName>
        <fullName evidence="1">NAD(P)-binding domain-containing protein</fullName>
    </recommendedName>
</protein>
<evidence type="ECO:0000259" key="1">
    <source>
        <dbReference type="Pfam" id="PF16363"/>
    </source>
</evidence>
<dbReference type="InterPro" id="IPR016040">
    <property type="entry name" value="NAD(P)-bd_dom"/>
</dbReference>
<feature type="domain" description="NAD(P)-binding" evidence="1">
    <location>
        <begin position="9"/>
        <end position="312"/>
    </location>
</feature>
<dbReference type="AlphaFoldDB" id="A0A382NIP1"/>
<proteinExistence type="predicted"/>
<accession>A0A382NIP1</accession>
<reference evidence="2" key="1">
    <citation type="submission" date="2018-05" db="EMBL/GenBank/DDBJ databases">
        <authorList>
            <person name="Lanie J.A."/>
            <person name="Ng W.-L."/>
            <person name="Kazmierczak K.M."/>
            <person name="Andrzejewski T.M."/>
            <person name="Davidsen T.M."/>
            <person name="Wayne K.J."/>
            <person name="Tettelin H."/>
            <person name="Glass J.I."/>
            <person name="Rusch D."/>
            <person name="Podicherti R."/>
            <person name="Tsui H.-C.T."/>
            <person name="Winkler M.E."/>
        </authorList>
    </citation>
    <scope>NUCLEOTIDE SEQUENCE</scope>
</reference>
<organism evidence="2">
    <name type="scientific">marine metagenome</name>
    <dbReference type="NCBI Taxonomy" id="408172"/>
    <lineage>
        <taxon>unclassified sequences</taxon>
        <taxon>metagenomes</taxon>
        <taxon>ecological metagenomes</taxon>
    </lineage>
</organism>
<dbReference type="Gene3D" id="3.90.25.10">
    <property type="entry name" value="UDP-galactose 4-epimerase, domain 1"/>
    <property type="match status" value="1"/>
</dbReference>
<evidence type="ECO:0000313" key="2">
    <source>
        <dbReference type="EMBL" id="SVC61084.1"/>
    </source>
</evidence>
<name>A0A382NIP1_9ZZZZ</name>
<dbReference type="InterPro" id="IPR036291">
    <property type="entry name" value="NAD(P)-bd_dom_sf"/>
</dbReference>
<dbReference type="Pfam" id="PF16363">
    <property type="entry name" value="GDP_Man_Dehyd"/>
    <property type="match status" value="1"/>
</dbReference>
<dbReference type="PANTHER" id="PTHR43000">
    <property type="entry name" value="DTDP-D-GLUCOSE 4,6-DEHYDRATASE-RELATED"/>
    <property type="match status" value="1"/>
</dbReference>
<gene>
    <name evidence="2" type="ORF">METZ01_LOCUS313938</name>
</gene>
<dbReference type="Gene3D" id="3.40.50.720">
    <property type="entry name" value="NAD(P)-binding Rossmann-like Domain"/>
    <property type="match status" value="1"/>
</dbReference>
<sequence>MTSHKKNLLVTGGAGFIGSNFINYIHKKYPNYKIQLLDALTYAGNLENISNNLKSNGHFQFSHGNVTQPDIVNQLVSDSDIVVHFAAESHVTRSIYDNSLFFETDVIGTQVLANAIVNHPVERFIHISSSEVYGTAINAPMTEDHPLNPMSPYAAAKAGADRLVYSYVHTYGLPAVIVRPFNNYGPFQHLEKAIPNFITSALNDQKLTVHGGGKSLRDWMFVEDTCEALDLIMHADSKKVVGEAINLGTGIDTDILTIAQKVLGLVDKSQNLIEHVKDRPGQVSRHISSTEKAHRLLGWTAKIDLDDGLQQTVEFYKNNKQWWEKFLWMKELWGQK</sequence>
<dbReference type="SUPFAM" id="SSF51735">
    <property type="entry name" value="NAD(P)-binding Rossmann-fold domains"/>
    <property type="match status" value="1"/>
</dbReference>